<dbReference type="SUPFAM" id="SSF103473">
    <property type="entry name" value="MFS general substrate transporter"/>
    <property type="match status" value="1"/>
</dbReference>
<gene>
    <name evidence="10" type="primary">cml</name>
    <name evidence="10" type="ORF">HGO23_19385</name>
</gene>
<feature type="domain" description="Major facilitator superfamily (MFS) profile" evidence="9">
    <location>
        <begin position="44"/>
        <end position="426"/>
    </location>
</feature>
<dbReference type="InterPro" id="IPR011701">
    <property type="entry name" value="MFS"/>
</dbReference>
<evidence type="ECO:0000313" key="11">
    <source>
        <dbReference type="Proteomes" id="UP000665047"/>
    </source>
</evidence>
<keyword evidence="11" id="KW-1185">Reference proteome</keyword>
<accession>A0ABX7VLY0</accession>
<keyword evidence="5 8" id="KW-0812">Transmembrane</keyword>
<feature type="transmembrane region" description="Helical" evidence="8">
    <location>
        <begin position="110"/>
        <end position="129"/>
    </location>
</feature>
<dbReference type="NCBIfam" id="TIGR00710">
    <property type="entry name" value="efflux_Bcr_CflA"/>
    <property type="match status" value="1"/>
</dbReference>
<feature type="transmembrane region" description="Helical" evidence="8">
    <location>
        <begin position="79"/>
        <end position="98"/>
    </location>
</feature>
<dbReference type="CDD" id="cd17320">
    <property type="entry name" value="MFS_MdfA_MDR_like"/>
    <property type="match status" value="1"/>
</dbReference>
<dbReference type="InterPro" id="IPR020846">
    <property type="entry name" value="MFS_dom"/>
</dbReference>
<reference evidence="10 11" key="1">
    <citation type="submission" date="2021-03" db="EMBL/GenBank/DDBJ databases">
        <title>Complete Genome Sequence Data of Xenorhabdus budapestensis strain C72, a Candidate Biological Control Agent, from China.</title>
        <authorList>
            <person name="LI B."/>
            <person name="WANG S."/>
            <person name="QIU D."/>
        </authorList>
    </citation>
    <scope>NUCLEOTIDE SEQUENCE [LARGE SCALE GENOMIC DNA]</scope>
    <source>
        <strain evidence="10 11">C-7-2</strain>
    </source>
</reference>
<feature type="transmembrane region" description="Helical" evidence="8">
    <location>
        <begin position="244"/>
        <end position="269"/>
    </location>
</feature>
<dbReference type="NCBIfam" id="NF033134">
    <property type="entry name" value="cmlA_floR"/>
    <property type="match status" value="1"/>
</dbReference>
<evidence type="ECO:0000256" key="4">
    <source>
        <dbReference type="ARBA" id="ARBA00022475"/>
    </source>
</evidence>
<keyword evidence="7 8" id="KW-0472">Membrane</keyword>
<feature type="transmembrane region" description="Helical" evidence="8">
    <location>
        <begin position="197"/>
        <end position="216"/>
    </location>
</feature>
<evidence type="ECO:0000256" key="2">
    <source>
        <dbReference type="ARBA" id="ARBA00006236"/>
    </source>
</evidence>
<dbReference type="PANTHER" id="PTHR42718">
    <property type="entry name" value="MAJOR FACILITATOR SUPERFAMILY MULTIDRUG TRANSPORTER MFSC"/>
    <property type="match status" value="1"/>
</dbReference>
<dbReference type="Proteomes" id="UP000665047">
    <property type="component" value="Chromosome"/>
</dbReference>
<dbReference type="PRINTS" id="PR01035">
    <property type="entry name" value="TCRTETA"/>
</dbReference>
<keyword evidence="8" id="KW-0997">Cell inner membrane</keyword>
<dbReference type="InterPro" id="IPR004812">
    <property type="entry name" value="Efflux_drug-R_Bcr/CmlA"/>
</dbReference>
<dbReference type="InterPro" id="IPR036259">
    <property type="entry name" value="MFS_trans_sf"/>
</dbReference>
<dbReference type="Gene3D" id="1.20.1720.10">
    <property type="entry name" value="Multidrug resistance protein D"/>
    <property type="match status" value="1"/>
</dbReference>
<comment type="subcellular location">
    <subcellularLocation>
        <location evidence="8">Cell inner membrane</location>
        <topology evidence="8">Multi-pass membrane protein</topology>
    </subcellularLocation>
    <subcellularLocation>
        <location evidence="1">Cell membrane</location>
        <topology evidence="1">Multi-pass membrane protein</topology>
    </subcellularLocation>
</comment>
<evidence type="ECO:0000256" key="7">
    <source>
        <dbReference type="ARBA" id="ARBA00023136"/>
    </source>
</evidence>
<name>A0ABX7VLY0_XENBU</name>
<protein>
    <recommendedName>
        <fullName evidence="8">Bcr/CflA family efflux transporter</fullName>
    </recommendedName>
</protein>
<dbReference type="InterPro" id="IPR001958">
    <property type="entry name" value="Tet-R_TetA/multi-R_MdtG-like"/>
</dbReference>
<evidence type="ECO:0000256" key="1">
    <source>
        <dbReference type="ARBA" id="ARBA00004651"/>
    </source>
</evidence>
<feature type="transmembrane region" description="Helical" evidence="8">
    <location>
        <begin position="401"/>
        <end position="421"/>
    </location>
</feature>
<organism evidence="10 11">
    <name type="scientific">Xenorhabdus budapestensis</name>
    <dbReference type="NCBI Taxonomy" id="290110"/>
    <lineage>
        <taxon>Bacteria</taxon>
        <taxon>Pseudomonadati</taxon>
        <taxon>Pseudomonadota</taxon>
        <taxon>Gammaproteobacteria</taxon>
        <taxon>Enterobacterales</taxon>
        <taxon>Morganellaceae</taxon>
        <taxon>Xenorhabdus</taxon>
    </lineage>
</organism>
<feature type="transmembrane region" description="Helical" evidence="8">
    <location>
        <begin position="310"/>
        <end position="332"/>
    </location>
</feature>
<feature type="transmembrane region" description="Helical" evidence="8">
    <location>
        <begin position="374"/>
        <end position="395"/>
    </location>
</feature>
<keyword evidence="4" id="KW-1003">Cell membrane</keyword>
<dbReference type="EMBL" id="CP072455">
    <property type="protein sequence ID" value="QTL41814.1"/>
    <property type="molecule type" value="Genomic_DNA"/>
</dbReference>
<sequence length="433" mass="46604">MVFSVVAAFSGTTQFYEHAVNSLTLGDGFVYSKNFSWRYSLTATILLLSPFDLLASLGMDMYLPVVPLMADVLGAETGTIQLTLTVYLVLIGVGQLLFGPLSDRFGRRPVLLSGGIAYIVASFGLAITLSPEVFLGLRVIQAFGASACLVAMFAAVRDIYSGRKESNIIYGLLGSMLAMVPAVGPLLGALINTWLGWRAIFGLLGCAMVVAVITAWKLCPETRQQRATSLQWSQLLLPVKRLTFWLYTLCYSAGFGSFFVFFSTAPWVMMGRQGLSQLTFSLLFATVAIAMMVTSRIVGDLIVRWGSLNMLRMGMCCLIVGALLLAVGEILIPESVFGFIIPMWLIGVGISTGASVAPNGALRGFDHIAGTVTALYFCLGGLLLGAVGTFTITLLSNATTWPIIAYCLILATIVLCLSCFINNEGHKQLDQNH</sequence>
<feature type="transmembrane region" description="Helical" evidence="8">
    <location>
        <begin position="275"/>
        <end position="298"/>
    </location>
</feature>
<feature type="transmembrane region" description="Helical" evidence="8">
    <location>
        <begin position="338"/>
        <end position="362"/>
    </location>
</feature>
<keyword evidence="6 8" id="KW-1133">Transmembrane helix</keyword>
<dbReference type="PROSITE" id="PS50850">
    <property type="entry name" value="MFS"/>
    <property type="match status" value="1"/>
</dbReference>
<feature type="transmembrane region" description="Helical" evidence="8">
    <location>
        <begin position="39"/>
        <end position="59"/>
    </location>
</feature>
<evidence type="ECO:0000259" key="9">
    <source>
        <dbReference type="PROSITE" id="PS50850"/>
    </source>
</evidence>
<dbReference type="PANTHER" id="PTHR42718:SF9">
    <property type="entry name" value="MAJOR FACILITATOR SUPERFAMILY MULTIDRUG TRANSPORTER MFSC"/>
    <property type="match status" value="1"/>
</dbReference>
<evidence type="ECO:0000256" key="6">
    <source>
        <dbReference type="ARBA" id="ARBA00022989"/>
    </source>
</evidence>
<feature type="transmembrane region" description="Helical" evidence="8">
    <location>
        <begin position="135"/>
        <end position="156"/>
    </location>
</feature>
<evidence type="ECO:0000256" key="3">
    <source>
        <dbReference type="ARBA" id="ARBA00022448"/>
    </source>
</evidence>
<dbReference type="Pfam" id="PF07690">
    <property type="entry name" value="MFS_1"/>
    <property type="match status" value="1"/>
</dbReference>
<keyword evidence="3 8" id="KW-0813">Transport</keyword>
<proteinExistence type="inferred from homology"/>
<evidence type="ECO:0000256" key="5">
    <source>
        <dbReference type="ARBA" id="ARBA00022692"/>
    </source>
</evidence>
<evidence type="ECO:0000256" key="8">
    <source>
        <dbReference type="RuleBase" id="RU365088"/>
    </source>
</evidence>
<dbReference type="RefSeq" id="WP_209028836.1">
    <property type="nucleotide sequence ID" value="NZ_CP072455.1"/>
</dbReference>
<feature type="transmembrane region" description="Helical" evidence="8">
    <location>
        <begin position="168"/>
        <end position="191"/>
    </location>
</feature>
<evidence type="ECO:0000313" key="10">
    <source>
        <dbReference type="EMBL" id="QTL41814.1"/>
    </source>
</evidence>
<comment type="similarity">
    <text evidence="2 8">Belongs to the major facilitator superfamily. Bcr/CmlA family.</text>
</comment>